<sequence>MYARGILFGKMKYELGDHSYVRCPENGLSADIEFKTKGYFGGTYNAIGGVIKNERTGESLYELSGMWSGEMIAKNVLTGQKEMLFNASSAKHTPPLVRPLEEQEERESQKLWLKTVQAIKESNHVAATDEKSKIEERQREEAAQRQESGVEWQPKYFRKVRGGPGGSEEGEEDLDWILNANIDGSTPKMKAQQILSIAPILKGQPPMPALNPNGQPAPPPPTAAQGNLIDFDQPATSSVPQAPTQSHSMMSQQADAPAGLQEPLQPGQPLKRVDTLTSDVDEFVDAKPL</sequence>
<name>A0AA43QS87_9LECA</name>
<protein>
    <submittedName>
        <fullName evidence="3">Oxysterol-binding protein OBPa</fullName>
    </submittedName>
</protein>
<feature type="compositionally biased region" description="Pro residues" evidence="2">
    <location>
        <begin position="205"/>
        <end position="222"/>
    </location>
</feature>
<dbReference type="GO" id="GO:0016020">
    <property type="term" value="C:membrane"/>
    <property type="evidence" value="ECO:0007669"/>
    <property type="project" value="TreeGrafter"/>
</dbReference>
<feature type="region of interest" description="Disordered" evidence="2">
    <location>
        <begin position="124"/>
        <end position="149"/>
    </location>
</feature>
<reference evidence="3" key="1">
    <citation type="journal article" date="2023" name="Genome Biol. Evol.">
        <title>First Whole Genome Sequence and Flow Cytometry Genome Size Data for the Lichen-Forming Fungus Ramalina farinacea (Ascomycota).</title>
        <authorList>
            <person name="Llewellyn T."/>
            <person name="Mian S."/>
            <person name="Hill R."/>
            <person name="Leitch I.J."/>
            <person name="Gaya E."/>
        </authorList>
    </citation>
    <scope>NUCLEOTIDE SEQUENCE</scope>
    <source>
        <strain evidence="3">LIQ254RAFAR</strain>
    </source>
</reference>
<feature type="region of interest" description="Disordered" evidence="2">
    <location>
        <begin position="205"/>
        <end position="289"/>
    </location>
</feature>
<dbReference type="PANTHER" id="PTHR10972">
    <property type="entry name" value="OXYSTEROL-BINDING PROTEIN-RELATED"/>
    <property type="match status" value="1"/>
</dbReference>
<keyword evidence="4" id="KW-1185">Reference proteome</keyword>
<dbReference type="Pfam" id="PF01237">
    <property type="entry name" value="Oxysterol_BP"/>
    <property type="match status" value="2"/>
</dbReference>
<organism evidence="3 4">
    <name type="scientific">Ramalina farinacea</name>
    <dbReference type="NCBI Taxonomy" id="258253"/>
    <lineage>
        <taxon>Eukaryota</taxon>
        <taxon>Fungi</taxon>
        <taxon>Dikarya</taxon>
        <taxon>Ascomycota</taxon>
        <taxon>Pezizomycotina</taxon>
        <taxon>Lecanoromycetes</taxon>
        <taxon>OSLEUM clade</taxon>
        <taxon>Lecanoromycetidae</taxon>
        <taxon>Lecanorales</taxon>
        <taxon>Lecanorineae</taxon>
        <taxon>Ramalinaceae</taxon>
        <taxon>Ramalina</taxon>
    </lineage>
</organism>
<evidence type="ECO:0000256" key="2">
    <source>
        <dbReference type="SAM" id="MobiDB-lite"/>
    </source>
</evidence>
<gene>
    <name evidence="3" type="primary">OSH6_1</name>
    <name evidence="3" type="ORF">OHK93_001396</name>
</gene>
<dbReference type="SUPFAM" id="SSF144000">
    <property type="entry name" value="Oxysterol-binding protein-like"/>
    <property type="match status" value="1"/>
</dbReference>
<evidence type="ECO:0000256" key="1">
    <source>
        <dbReference type="ARBA" id="ARBA00008842"/>
    </source>
</evidence>
<evidence type="ECO:0000313" key="3">
    <source>
        <dbReference type="EMBL" id="MDI1490196.1"/>
    </source>
</evidence>
<dbReference type="Proteomes" id="UP001161017">
    <property type="component" value="Unassembled WGS sequence"/>
</dbReference>
<dbReference type="Gene3D" id="2.40.160.120">
    <property type="match status" value="1"/>
</dbReference>
<comment type="caution">
    <text evidence="3">The sequence shown here is derived from an EMBL/GenBank/DDBJ whole genome shotgun (WGS) entry which is preliminary data.</text>
</comment>
<accession>A0AA43QS87</accession>
<dbReference type="GO" id="GO:0032934">
    <property type="term" value="F:sterol binding"/>
    <property type="evidence" value="ECO:0007669"/>
    <property type="project" value="TreeGrafter"/>
</dbReference>
<comment type="similarity">
    <text evidence="1">Belongs to the OSBP family.</text>
</comment>
<dbReference type="EMBL" id="JAPUFD010000011">
    <property type="protein sequence ID" value="MDI1490196.1"/>
    <property type="molecule type" value="Genomic_DNA"/>
</dbReference>
<evidence type="ECO:0000313" key="4">
    <source>
        <dbReference type="Proteomes" id="UP001161017"/>
    </source>
</evidence>
<dbReference type="PANTHER" id="PTHR10972:SF102">
    <property type="entry name" value="OXYSTEROL-BINDING PROTEIN"/>
    <property type="match status" value="1"/>
</dbReference>
<feature type="compositionally biased region" description="Polar residues" evidence="2">
    <location>
        <begin position="234"/>
        <end position="254"/>
    </location>
</feature>
<dbReference type="Gene3D" id="3.30.70.3490">
    <property type="match status" value="1"/>
</dbReference>
<dbReference type="AlphaFoldDB" id="A0AA43QS87"/>
<dbReference type="GO" id="GO:0005829">
    <property type="term" value="C:cytosol"/>
    <property type="evidence" value="ECO:0007669"/>
    <property type="project" value="TreeGrafter"/>
</dbReference>
<proteinExistence type="inferred from homology"/>
<feature type="compositionally biased region" description="Basic and acidic residues" evidence="2">
    <location>
        <begin position="124"/>
        <end position="144"/>
    </location>
</feature>
<dbReference type="InterPro" id="IPR037239">
    <property type="entry name" value="OSBP_sf"/>
</dbReference>
<dbReference type="GO" id="GO:0032541">
    <property type="term" value="C:cortical endoplasmic reticulum"/>
    <property type="evidence" value="ECO:0007669"/>
    <property type="project" value="TreeGrafter"/>
</dbReference>
<dbReference type="InterPro" id="IPR000648">
    <property type="entry name" value="Oxysterol-bd"/>
</dbReference>